<gene>
    <name evidence="4" type="ORF">A1O9_12465</name>
</gene>
<protein>
    <recommendedName>
        <fullName evidence="3">NAD-dependent epimerase/dehydratase domain-containing protein</fullName>
    </recommendedName>
</protein>
<dbReference type="VEuPathDB" id="FungiDB:A1O9_12465"/>
<dbReference type="EMBL" id="AMGV01000023">
    <property type="protein sequence ID" value="KEF51548.1"/>
    <property type="molecule type" value="Genomic_DNA"/>
</dbReference>
<keyword evidence="5" id="KW-1185">Reference proteome</keyword>
<proteinExistence type="inferred from homology"/>
<keyword evidence="1" id="KW-0560">Oxidoreductase</keyword>
<dbReference type="OrthoDB" id="2735536at2759"/>
<dbReference type="Gene3D" id="3.40.50.720">
    <property type="entry name" value="NAD(P)-binding Rossmann-like Domain"/>
    <property type="match status" value="1"/>
</dbReference>
<dbReference type="SUPFAM" id="SSF51735">
    <property type="entry name" value="NAD(P)-binding Rossmann-fold domains"/>
    <property type="match status" value="1"/>
</dbReference>
<accession>A0A072NWY3</accession>
<dbReference type="InterPro" id="IPR050425">
    <property type="entry name" value="NAD(P)_dehydrat-like"/>
</dbReference>
<organism evidence="4 5">
    <name type="scientific">Exophiala aquamarina CBS 119918</name>
    <dbReference type="NCBI Taxonomy" id="1182545"/>
    <lineage>
        <taxon>Eukaryota</taxon>
        <taxon>Fungi</taxon>
        <taxon>Dikarya</taxon>
        <taxon>Ascomycota</taxon>
        <taxon>Pezizomycotina</taxon>
        <taxon>Eurotiomycetes</taxon>
        <taxon>Chaetothyriomycetidae</taxon>
        <taxon>Chaetothyriales</taxon>
        <taxon>Herpotrichiellaceae</taxon>
        <taxon>Exophiala</taxon>
    </lineage>
</organism>
<dbReference type="HOGENOM" id="CLU_007383_9_2_1"/>
<dbReference type="Proteomes" id="UP000027920">
    <property type="component" value="Unassembled WGS sequence"/>
</dbReference>
<evidence type="ECO:0000256" key="2">
    <source>
        <dbReference type="ARBA" id="ARBA00023445"/>
    </source>
</evidence>
<sequence length="359" mass="39048">MASTKPLVLLTGATGFVGAHVLDQLLRSAKYRVLAPVRSTSKANYFLDKYAQDISAGNLTFTTNPDLSAPHALDSTLKENKISYIIHLASPYFTTSSNPIEELVKPAVNATRNVLLSALTYGEAELKRLTVLSSFASVVDISKNPRPGYKYTAEEWDPITEEQAAQNGVLGYHASKTFAEREAWKLHDVGPDECSHPHKAKFALTTLCPPMIYGPPIHYSPENVPKEGISGLNTSTMRLMNGILGKDPLFAPKVATPGLPAWIDVRDTARACIATIDLKDDQSERVLLSGGVDYYEDGLKGLRAKGVQGLGEPGALVNPANHFSLDQSKQQEILGLKETIPFQRTVEDTYEAVKALGLL</sequence>
<evidence type="ECO:0000313" key="5">
    <source>
        <dbReference type="Proteomes" id="UP000027920"/>
    </source>
</evidence>
<dbReference type="PANTHER" id="PTHR10366:SF564">
    <property type="entry name" value="STEROL-4-ALPHA-CARBOXYLATE 3-DEHYDROGENASE, DECARBOXYLATING"/>
    <property type="match status" value="1"/>
</dbReference>
<dbReference type="STRING" id="1182545.A0A072NWY3"/>
<dbReference type="InterPro" id="IPR036291">
    <property type="entry name" value="NAD(P)-bd_dom_sf"/>
</dbReference>
<dbReference type="GeneID" id="25287359"/>
<reference evidence="4 5" key="1">
    <citation type="submission" date="2013-03" db="EMBL/GenBank/DDBJ databases">
        <title>The Genome Sequence of Exophiala aquamarina CBS 119918.</title>
        <authorList>
            <consortium name="The Broad Institute Genomics Platform"/>
            <person name="Cuomo C."/>
            <person name="de Hoog S."/>
            <person name="Gorbushina A."/>
            <person name="Walker B."/>
            <person name="Young S.K."/>
            <person name="Zeng Q."/>
            <person name="Gargeya S."/>
            <person name="Fitzgerald M."/>
            <person name="Haas B."/>
            <person name="Abouelleil A."/>
            <person name="Allen A.W."/>
            <person name="Alvarado L."/>
            <person name="Arachchi H.M."/>
            <person name="Berlin A.M."/>
            <person name="Chapman S.B."/>
            <person name="Gainer-Dewar J."/>
            <person name="Goldberg J."/>
            <person name="Griggs A."/>
            <person name="Gujja S."/>
            <person name="Hansen M."/>
            <person name="Howarth C."/>
            <person name="Imamovic A."/>
            <person name="Ireland A."/>
            <person name="Larimer J."/>
            <person name="McCowan C."/>
            <person name="Murphy C."/>
            <person name="Pearson M."/>
            <person name="Poon T.W."/>
            <person name="Priest M."/>
            <person name="Roberts A."/>
            <person name="Saif S."/>
            <person name="Shea T."/>
            <person name="Sisk P."/>
            <person name="Sykes S."/>
            <person name="Wortman J."/>
            <person name="Nusbaum C."/>
            <person name="Birren B."/>
        </authorList>
    </citation>
    <scope>NUCLEOTIDE SEQUENCE [LARGE SCALE GENOMIC DNA]</scope>
    <source>
        <strain evidence="4 5">CBS 119918</strain>
    </source>
</reference>
<comment type="similarity">
    <text evidence="2">Belongs to the NAD(P)-dependent epimerase/dehydratase family. Dihydroflavonol-4-reductase subfamily.</text>
</comment>
<dbReference type="GO" id="GO:0016616">
    <property type="term" value="F:oxidoreductase activity, acting on the CH-OH group of donors, NAD or NADP as acceptor"/>
    <property type="evidence" value="ECO:0007669"/>
    <property type="project" value="TreeGrafter"/>
</dbReference>
<evidence type="ECO:0000259" key="3">
    <source>
        <dbReference type="Pfam" id="PF01370"/>
    </source>
</evidence>
<dbReference type="RefSeq" id="XP_013254138.1">
    <property type="nucleotide sequence ID" value="XM_013398684.1"/>
</dbReference>
<feature type="domain" description="NAD-dependent epimerase/dehydratase" evidence="3">
    <location>
        <begin position="8"/>
        <end position="281"/>
    </location>
</feature>
<dbReference type="Pfam" id="PF01370">
    <property type="entry name" value="Epimerase"/>
    <property type="match status" value="1"/>
</dbReference>
<dbReference type="AlphaFoldDB" id="A0A072NWY3"/>
<dbReference type="PANTHER" id="PTHR10366">
    <property type="entry name" value="NAD DEPENDENT EPIMERASE/DEHYDRATASE"/>
    <property type="match status" value="1"/>
</dbReference>
<evidence type="ECO:0000313" key="4">
    <source>
        <dbReference type="EMBL" id="KEF51548.1"/>
    </source>
</evidence>
<evidence type="ECO:0000256" key="1">
    <source>
        <dbReference type="ARBA" id="ARBA00023002"/>
    </source>
</evidence>
<name>A0A072NWY3_9EURO</name>
<comment type="caution">
    <text evidence="4">The sequence shown here is derived from an EMBL/GenBank/DDBJ whole genome shotgun (WGS) entry which is preliminary data.</text>
</comment>
<dbReference type="InterPro" id="IPR001509">
    <property type="entry name" value="Epimerase_deHydtase"/>
</dbReference>